<dbReference type="EMBL" id="KK785483">
    <property type="protein sequence ID" value="KDO42392.1"/>
    <property type="molecule type" value="Genomic_DNA"/>
</dbReference>
<evidence type="ECO:0000313" key="2">
    <source>
        <dbReference type="Proteomes" id="UP000027120"/>
    </source>
</evidence>
<dbReference type="AlphaFoldDB" id="A0A067DTN0"/>
<sequence length="49" mass="5566">MHAKNTKINRNKTNKNKEEGKITELLTATSNCDIVTQFECNGKSSWPEL</sequence>
<evidence type="ECO:0000313" key="1">
    <source>
        <dbReference type="EMBL" id="KDO42392.1"/>
    </source>
</evidence>
<protein>
    <submittedName>
        <fullName evidence="1">Uncharacterized protein</fullName>
    </submittedName>
</protein>
<reference evidence="1 2" key="1">
    <citation type="submission" date="2014-04" db="EMBL/GenBank/DDBJ databases">
        <authorList>
            <consortium name="International Citrus Genome Consortium"/>
            <person name="Gmitter F."/>
            <person name="Chen C."/>
            <person name="Farmerie W."/>
            <person name="Harkins T."/>
            <person name="Desany B."/>
            <person name="Mohiuddin M."/>
            <person name="Kodira C."/>
            <person name="Borodovsky M."/>
            <person name="Lomsadze A."/>
            <person name="Burns P."/>
            <person name="Jenkins J."/>
            <person name="Prochnik S."/>
            <person name="Shu S."/>
            <person name="Chapman J."/>
            <person name="Pitluck S."/>
            <person name="Schmutz J."/>
            <person name="Rokhsar D."/>
        </authorList>
    </citation>
    <scope>NUCLEOTIDE SEQUENCE</scope>
</reference>
<accession>A0A067DTN0</accession>
<gene>
    <name evidence="1" type="ORF">CISIN_1g043689mg</name>
</gene>
<feature type="non-terminal residue" evidence="1">
    <location>
        <position position="49"/>
    </location>
</feature>
<keyword evidence="2" id="KW-1185">Reference proteome</keyword>
<organism evidence="1 2">
    <name type="scientific">Citrus sinensis</name>
    <name type="common">Sweet orange</name>
    <name type="synonym">Citrus aurantium var. sinensis</name>
    <dbReference type="NCBI Taxonomy" id="2711"/>
    <lineage>
        <taxon>Eukaryota</taxon>
        <taxon>Viridiplantae</taxon>
        <taxon>Streptophyta</taxon>
        <taxon>Embryophyta</taxon>
        <taxon>Tracheophyta</taxon>
        <taxon>Spermatophyta</taxon>
        <taxon>Magnoliopsida</taxon>
        <taxon>eudicotyledons</taxon>
        <taxon>Gunneridae</taxon>
        <taxon>Pentapetalae</taxon>
        <taxon>rosids</taxon>
        <taxon>malvids</taxon>
        <taxon>Sapindales</taxon>
        <taxon>Rutaceae</taxon>
        <taxon>Aurantioideae</taxon>
        <taxon>Citrus</taxon>
    </lineage>
</organism>
<dbReference type="PaxDb" id="2711-XP_006477856.1"/>
<dbReference type="eggNOG" id="ENOG502S6W9">
    <property type="taxonomic scope" value="Eukaryota"/>
</dbReference>
<dbReference type="Proteomes" id="UP000027120">
    <property type="component" value="Unassembled WGS sequence"/>
</dbReference>
<name>A0A067DTN0_CITSI</name>
<proteinExistence type="predicted"/>